<protein>
    <recommendedName>
        <fullName evidence="1">Nitroreductase domain-containing protein</fullName>
    </recommendedName>
</protein>
<feature type="domain" description="Nitroreductase" evidence="1">
    <location>
        <begin position="120"/>
        <end position="308"/>
    </location>
</feature>
<accession>A0A3R8Q6B0</accession>
<dbReference type="InterPro" id="IPR000415">
    <property type="entry name" value="Nitroreductase-like"/>
</dbReference>
<dbReference type="OrthoDB" id="8156917at2"/>
<evidence type="ECO:0000259" key="1">
    <source>
        <dbReference type="Pfam" id="PF00881"/>
    </source>
</evidence>
<dbReference type="EMBL" id="RSAA01000020">
    <property type="protein sequence ID" value="RRO14100.1"/>
    <property type="molecule type" value="Genomic_DNA"/>
</dbReference>
<dbReference type="NCBIfam" id="NF047509">
    <property type="entry name" value="Rv3131_FMN_oxido"/>
    <property type="match status" value="1"/>
</dbReference>
<name>A0A3R8Q6B0_9PSEU</name>
<dbReference type="Proteomes" id="UP000274515">
    <property type="component" value="Unassembled WGS sequence"/>
</dbReference>
<dbReference type="PANTHER" id="PTHR23026">
    <property type="entry name" value="NADPH NITROREDUCTASE"/>
    <property type="match status" value="1"/>
</dbReference>
<dbReference type="SUPFAM" id="SSF55469">
    <property type="entry name" value="FMN-dependent nitroreductase-like"/>
    <property type="match status" value="2"/>
</dbReference>
<organism evidence="2 3">
    <name type="scientific">Saccharopolyspora rhizosphaerae</name>
    <dbReference type="NCBI Taxonomy" id="2492662"/>
    <lineage>
        <taxon>Bacteria</taxon>
        <taxon>Bacillati</taxon>
        <taxon>Actinomycetota</taxon>
        <taxon>Actinomycetes</taxon>
        <taxon>Pseudonocardiales</taxon>
        <taxon>Pseudonocardiaceae</taxon>
        <taxon>Saccharopolyspora</taxon>
    </lineage>
</organism>
<dbReference type="InterPro" id="IPR029479">
    <property type="entry name" value="Nitroreductase"/>
</dbReference>
<reference evidence="2 3" key="1">
    <citation type="submission" date="2018-11" db="EMBL/GenBank/DDBJ databases">
        <title>Saccharopolyspora rhizosphaerae sp. nov., an actinomycete isolated from rhizosphere soil in Thailand.</title>
        <authorList>
            <person name="Intra B."/>
            <person name="Euanorasetr J."/>
            <person name="Take A."/>
            <person name="Inahashi Y."/>
            <person name="Mori M."/>
            <person name="Panbangred W."/>
            <person name="Matsumoto A."/>
        </authorList>
    </citation>
    <scope>NUCLEOTIDE SEQUENCE [LARGE SCALE GENOMIC DNA]</scope>
    <source>
        <strain evidence="2 3">H219</strain>
    </source>
</reference>
<proteinExistence type="predicted"/>
<gene>
    <name evidence="2" type="ORF">EIL87_20280</name>
</gene>
<dbReference type="RefSeq" id="WP_125092168.1">
    <property type="nucleotide sequence ID" value="NZ_RSAA01000020.1"/>
</dbReference>
<dbReference type="InterPro" id="IPR050627">
    <property type="entry name" value="Nitroreductase/BluB"/>
</dbReference>
<sequence length="330" mass="36041">MDDIERVDDGPWSPEEVATIARAVNRAPSVHNTQPWSLSVHDRVVELHQRGDIAPSQYDPEGRDRLISCGAALTNLVLAIRKLGWRAELAFGEDPRQLVSVAGSTRLLPSEAELQRYEAIAHRASHRRPFDSRPVSGPDEEALLSAAECLPSLRARWITGSEEALHLARLLTYAARVQHADEIYQRELASWIDDPTDSRPGGVPAKALGTQGLGAVGLVSGSTHVPDEAWLAARIETESVLLLSTPDDGVRAHLDAGAALQNAWLEATHRALGASVMTQCLQLDEVREGLAQPGHQPDSIQALMRFGHPAGIVPRSSRRPLEEIFNDNQR</sequence>
<dbReference type="Gene3D" id="3.40.109.10">
    <property type="entry name" value="NADH Oxidase"/>
    <property type="match status" value="1"/>
</dbReference>
<evidence type="ECO:0000313" key="2">
    <source>
        <dbReference type="EMBL" id="RRO14100.1"/>
    </source>
</evidence>
<dbReference type="GO" id="GO:0016491">
    <property type="term" value="F:oxidoreductase activity"/>
    <property type="evidence" value="ECO:0007669"/>
    <property type="project" value="InterPro"/>
</dbReference>
<dbReference type="AlphaFoldDB" id="A0A3R8Q6B0"/>
<keyword evidence="3" id="KW-1185">Reference proteome</keyword>
<evidence type="ECO:0000313" key="3">
    <source>
        <dbReference type="Proteomes" id="UP000274515"/>
    </source>
</evidence>
<dbReference type="PANTHER" id="PTHR23026:SF123">
    <property type="entry name" value="NAD(P)H NITROREDUCTASE RV3131-RELATED"/>
    <property type="match status" value="1"/>
</dbReference>
<dbReference type="Pfam" id="PF00881">
    <property type="entry name" value="Nitroreductase"/>
    <property type="match status" value="1"/>
</dbReference>
<comment type="caution">
    <text evidence="2">The sequence shown here is derived from an EMBL/GenBank/DDBJ whole genome shotgun (WGS) entry which is preliminary data.</text>
</comment>